<protein>
    <recommendedName>
        <fullName evidence="4">DUF2269 family protein</fullName>
    </recommendedName>
</protein>
<reference evidence="3" key="1">
    <citation type="submission" date="2016-11" db="EMBL/GenBank/DDBJ databases">
        <authorList>
            <person name="Varghese N."/>
            <person name="Submissions S."/>
        </authorList>
    </citation>
    <scope>NUCLEOTIDE SEQUENCE [LARGE SCALE GENOMIC DNA]</scope>
    <source>
        <strain evidence="3">DSM 22212</strain>
    </source>
</reference>
<evidence type="ECO:0000256" key="1">
    <source>
        <dbReference type="SAM" id="Phobius"/>
    </source>
</evidence>
<feature type="transmembrane region" description="Helical" evidence="1">
    <location>
        <begin position="83"/>
        <end position="101"/>
    </location>
</feature>
<keyword evidence="1" id="KW-0812">Transmembrane</keyword>
<dbReference type="RefSeq" id="WP_072715769.1">
    <property type="nucleotide sequence ID" value="NZ_FRAU01000006.1"/>
</dbReference>
<keyword evidence="1" id="KW-0472">Membrane</keyword>
<evidence type="ECO:0000313" key="3">
    <source>
        <dbReference type="Proteomes" id="UP000185812"/>
    </source>
</evidence>
<feature type="transmembrane region" description="Helical" evidence="1">
    <location>
        <begin position="49"/>
        <end position="71"/>
    </location>
</feature>
<dbReference type="Proteomes" id="UP000185812">
    <property type="component" value="Unassembled WGS sequence"/>
</dbReference>
<evidence type="ECO:0000313" key="2">
    <source>
        <dbReference type="EMBL" id="SHK77442.1"/>
    </source>
</evidence>
<name>A0A1M6V7J3_9BACT</name>
<dbReference type="AlphaFoldDB" id="A0A1M6V7J3"/>
<evidence type="ECO:0008006" key="4">
    <source>
        <dbReference type="Google" id="ProtNLM"/>
    </source>
</evidence>
<sequence length="157" mass="16868">MLFLKSIFVLLHILTAAAWFGLGLRLAAQARRALALETQAAQALLEEGGATVRLMGVFLVATLIFGLGALLSGGGFGVYGAPYHTSLLLLLVLIGLQWGLLRPSWQGLQQVLSGHAPDAQQAERYRKRIAMATGLGHFLWAVILVLMYWNTLVAASG</sequence>
<keyword evidence="3" id="KW-1185">Reference proteome</keyword>
<dbReference type="STRING" id="633813.SAMN04488087_1930"/>
<dbReference type="OrthoDB" id="1494367at2"/>
<accession>A0A1M6V7J3</accession>
<organism evidence="2 3">
    <name type="scientific">Rhodothermus profundi</name>
    <dbReference type="NCBI Taxonomy" id="633813"/>
    <lineage>
        <taxon>Bacteria</taxon>
        <taxon>Pseudomonadati</taxon>
        <taxon>Rhodothermota</taxon>
        <taxon>Rhodothermia</taxon>
        <taxon>Rhodothermales</taxon>
        <taxon>Rhodothermaceae</taxon>
        <taxon>Rhodothermus</taxon>
    </lineage>
</organism>
<feature type="transmembrane region" description="Helical" evidence="1">
    <location>
        <begin position="6"/>
        <end position="28"/>
    </location>
</feature>
<feature type="transmembrane region" description="Helical" evidence="1">
    <location>
        <begin position="129"/>
        <end position="149"/>
    </location>
</feature>
<dbReference type="EMBL" id="FRAU01000006">
    <property type="protein sequence ID" value="SHK77442.1"/>
    <property type="molecule type" value="Genomic_DNA"/>
</dbReference>
<gene>
    <name evidence="2" type="ORF">SAMN04488087_1930</name>
</gene>
<keyword evidence="1" id="KW-1133">Transmembrane helix</keyword>
<proteinExistence type="predicted"/>